<name>A0A4C1XGJ3_EUMVA</name>
<reference evidence="1 2" key="1">
    <citation type="journal article" date="2019" name="Commun. Biol.">
        <title>The bagworm genome reveals a unique fibroin gene that provides high tensile strength.</title>
        <authorList>
            <person name="Kono N."/>
            <person name="Nakamura H."/>
            <person name="Ohtoshi R."/>
            <person name="Tomita M."/>
            <person name="Numata K."/>
            <person name="Arakawa K."/>
        </authorList>
    </citation>
    <scope>NUCLEOTIDE SEQUENCE [LARGE SCALE GENOMIC DNA]</scope>
</reference>
<organism evidence="1 2">
    <name type="scientific">Eumeta variegata</name>
    <name type="common">Bagworm moth</name>
    <name type="synonym">Eumeta japonica</name>
    <dbReference type="NCBI Taxonomy" id="151549"/>
    <lineage>
        <taxon>Eukaryota</taxon>
        <taxon>Metazoa</taxon>
        <taxon>Ecdysozoa</taxon>
        <taxon>Arthropoda</taxon>
        <taxon>Hexapoda</taxon>
        <taxon>Insecta</taxon>
        <taxon>Pterygota</taxon>
        <taxon>Neoptera</taxon>
        <taxon>Endopterygota</taxon>
        <taxon>Lepidoptera</taxon>
        <taxon>Glossata</taxon>
        <taxon>Ditrysia</taxon>
        <taxon>Tineoidea</taxon>
        <taxon>Psychidae</taxon>
        <taxon>Oiketicinae</taxon>
        <taxon>Eumeta</taxon>
    </lineage>
</organism>
<dbReference type="Proteomes" id="UP000299102">
    <property type="component" value="Unassembled WGS sequence"/>
</dbReference>
<accession>A0A4C1XGJ3</accession>
<evidence type="ECO:0000313" key="2">
    <source>
        <dbReference type="Proteomes" id="UP000299102"/>
    </source>
</evidence>
<keyword evidence="2" id="KW-1185">Reference proteome</keyword>
<comment type="caution">
    <text evidence="1">The sequence shown here is derived from an EMBL/GenBank/DDBJ whole genome shotgun (WGS) entry which is preliminary data.</text>
</comment>
<evidence type="ECO:0000313" key="1">
    <source>
        <dbReference type="EMBL" id="GBP62303.1"/>
    </source>
</evidence>
<dbReference type="AlphaFoldDB" id="A0A4C1XGJ3"/>
<protein>
    <submittedName>
        <fullName evidence="1">Uncharacterized protein</fullName>
    </submittedName>
</protein>
<proteinExistence type="predicted"/>
<sequence>MFLCKKSRAGCESSAECIRRSRSQVHGAAPRRPGRGPPRFLNGCLIIISFLSKRLLELKFKKINKKRRIRFRSLALHGRDLLAELIQIRRPPRAPSPAAIRIHSCADTFFNYSFRVNPAHWVTALASSRRLFALAKI</sequence>
<dbReference type="EMBL" id="BGZK01000838">
    <property type="protein sequence ID" value="GBP62303.1"/>
    <property type="molecule type" value="Genomic_DNA"/>
</dbReference>
<gene>
    <name evidence="1" type="ORF">EVAR_48476_1</name>
</gene>